<dbReference type="GO" id="GO:0070402">
    <property type="term" value="F:NADPH binding"/>
    <property type="evidence" value="ECO:0007669"/>
    <property type="project" value="TreeGrafter"/>
</dbReference>
<evidence type="ECO:0000313" key="4">
    <source>
        <dbReference type="Proteomes" id="UP000297447"/>
    </source>
</evidence>
<evidence type="ECO:0000256" key="2">
    <source>
        <dbReference type="ARBA" id="ARBA00023002"/>
    </source>
</evidence>
<keyword evidence="4" id="KW-1185">Reference proteome</keyword>
<dbReference type="RefSeq" id="WP_134520607.1">
    <property type="nucleotide sequence ID" value="NZ_SOHE01000069.1"/>
</dbReference>
<reference evidence="3 4" key="1">
    <citation type="submission" date="2019-03" db="EMBL/GenBank/DDBJ databases">
        <title>Genomics of glacier-inhabiting Cryobacterium strains.</title>
        <authorList>
            <person name="Liu Q."/>
            <person name="Xin Y.-H."/>
        </authorList>
    </citation>
    <scope>NUCLEOTIDE SEQUENCE [LARGE SCALE GENOMIC DNA]</scope>
    <source>
        <strain evidence="3 4">Hh14</strain>
    </source>
</reference>
<name>A0A4R8ZV76_9MICO</name>
<sequence>MRAVVIDRPGVGTVADAPGGEFSVGASVAAMMGGMGRGFDGGYAEFVSVPAGSVVPFSGSLGWDILGAVPEMLQTAAGSLRVGLQAVGGQSLLIRGEASSVGLALATLGELRGMTVLATTRNPASRALLEAAGVHHVIIHDGDTAAQVRQIVLFRARGFQAGLRPRPCRRRSF</sequence>
<gene>
    <name evidence="3" type="ORF">E3T55_16295</name>
</gene>
<dbReference type="AlphaFoldDB" id="A0A4R8ZV76"/>
<protein>
    <recommendedName>
        <fullName evidence="5">NADPH:quinone reductase</fullName>
    </recommendedName>
</protein>
<comment type="caution">
    <text evidence="3">The sequence shown here is derived from an EMBL/GenBank/DDBJ whole genome shotgun (WGS) entry which is preliminary data.</text>
</comment>
<dbReference type="Proteomes" id="UP000297447">
    <property type="component" value="Unassembled WGS sequence"/>
</dbReference>
<keyword evidence="1" id="KW-0521">NADP</keyword>
<dbReference type="Gene3D" id="3.90.180.10">
    <property type="entry name" value="Medium-chain alcohol dehydrogenases, catalytic domain"/>
    <property type="match status" value="1"/>
</dbReference>
<proteinExistence type="predicted"/>
<accession>A0A4R8ZV76</accession>
<evidence type="ECO:0008006" key="5">
    <source>
        <dbReference type="Google" id="ProtNLM"/>
    </source>
</evidence>
<dbReference type="EMBL" id="SOHE01000069">
    <property type="protein sequence ID" value="TFD46931.1"/>
    <property type="molecule type" value="Genomic_DNA"/>
</dbReference>
<dbReference type="InterPro" id="IPR011032">
    <property type="entry name" value="GroES-like_sf"/>
</dbReference>
<keyword evidence="2" id="KW-0560">Oxidoreductase</keyword>
<evidence type="ECO:0000313" key="3">
    <source>
        <dbReference type="EMBL" id="TFD46931.1"/>
    </source>
</evidence>
<dbReference type="GO" id="GO:0016651">
    <property type="term" value="F:oxidoreductase activity, acting on NAD(P)H"/>
    <property type="evidence" value="ECO:0007669"/>
    <property type="project" value="TreeGrafter"/>
</dbReference>
<dbReference type="PANTHER" id="PTHR48106:SF18">
    <property type="entry name" value="QUINONE OXIDOREDUCTASE PIG3"/>
    <property type="match status" value="1"/>
</dbReference>
<dbReference type="PANTHER" id="PTHR48106">
    <property type="entry name" value="QUINONE OXIDOREDUCTASE PIG3-RELATED"/>
    <property type="match status" value="1"/>
</dbReference>
<dbReference type="Gene3D" id="3.40.50.720">
    <property type="entry name" value="NAD(P)-binding Rossmann-like Domain"/>
    <property type="match status" value="1"/>
</dbReference>
<organism evidence="3 4">
    <name type="scientific">Cryobacterium frigoriphilum</name>
    <dbReference type="NCBI Taxonomy" id="1259150"/>
    <lineage>
        <taxon>Bacteria</taxon>
        <taxon>Bacillati</taxon>
        <taxon>Actinomycetota</taxon>
        <taxon>Actinomycetes</taxon>
        <taxon>Micrococcales</taxon>
        <taxon>Microbacteriaceae</taxon>
        <taxon>Cryobacterium</taxon>
    </lineage>
</organism>
<dbReference type="SUPFAM" id="SSF51735">
    <property type="entry name" value="NAD(P)-binding Rossmann-fold domains"/>
    <property type="match status" value="1"/>
</dbReference>
<dbReference type="InterPro" id="IPR036291">
    <property type="entry name" value="NAD(P)-bd_dom_sf"/>
</dbReference>
<evidence type="ECO:0000256" key="1">
    <source>
        <dbReference type="ARBA" id="ARBA00022857"/>
    </source>
</evidence>
<dbReference type="SUPFAM" id="SSF50129">
    <property type="entry name" value="GroES-like"/>
    <property type="match status" value="1"/>
</dbReference>
<dbReference type="OrthoDB" id="3175656at2"/>